<dbReference type="RefSeq" id="WP_035711601.1">
    <property type="nucleotide sequence ID" value="NZ_CAMIFG010000002.1"/>
</dbReference>
<dbReference type="STRING" id="195105.CN97_18040"/>
<comment type="caution">
    <text evidence="4">The sequence shown here is derived from an EMBL/GenBank/DDBJ whole genome shotgun (WGS) entry which is preliminary data.</text>
</comment>
<dbReference type="Gene3D" id="1.10.10.10">
    <property type="entry name" value="Winged helix-like DNA-binding domain superfamily/Winged helix DNA-binding domain"/>
    <property type="match status" value="1"/>
</dbReference>
<dbReference type="SMART" id="SM00346">
    <property type="entry name" value="HTH_ICLR"/>
    <property type="match status" value="1"/>
</dbReference>
<evidence type="ECO:0000313" key="4">
    <source>
        <dbReference type="EMBL" id="KFI28647.1"/>
    </source>
</evidence>
<dbReference type="GO" id="GO:0045892">
    <property type="term" value="P:negative regulation of DNA-templated transcription"/>
    <property type="evidence" value="ECO:0007669"/>
    <property type="project" value="TreeGrafter"/>
</dbReference>
<keyword evidence="1" id="KW-0805">Transcription regulation</keyword>
<dbReference type="Proteomes" id="UP000028826">
    <property type="component" value="Unassembled WGS sequence"/>
</dbReference>
<dbReference type="InterPro" id="IPR005471">
    <property type="entry name" value="Tscrpt_reg_IclR_N"/>
</dbReference>
<dbReference type="PROSITE" id="PS51078">
    <property type="entry name" value="ICLR_ED"/>
    <property type="match status" value="1"/>
</dbReference>
<evidence type="ECO:0000256" key="1">
    <source>
        <dbReference type="ARBA" id="ARBA00023015"/>
    </source>
</evidence>
<dbReference type="InterPro" id="IPR014757">
    <property type="entry name" value="Tscrpt_reg_IclR_C"/>
</dbReference>
<dbReference type="PROSITE" id="PS51077">
    <property type="entry name" value="HTH_ICLR"/>
    <property type="match status" value="1"/>
</dbReference>
<sequence length="275" mass="29033">MNQPGPFAESQVTGAQSVERALALLSLVGRNGDSGASLSQIVGASGLNKPTARRLLMALIRARLVDQDPVSRKYTLGPELYVLGVLAGRRHGLLAHSVDALRRLSEETGDTSFLTVRQGSYALCLHRQEGSHPVRTHALQVGDQHPLGVGAGAMAILAALPEQERNAIITQMAQEYALIGSYSADQVYRDVEATIEAGHALNPGLFVSSSWGIGRAIRLPDGEVAGAISIAAVDSRLGPQRQGELAALLAREGAAIEARLQRVFAPPGGTEEGRK</sequence>
<dbReference type="PANTHER" id="PTHR30136:SF39">
    <property type="entry name" value="TRANSCRIPTIONAL REGULATORY PROTEIN"/>
    <property type="match status" value="1"/>
</dbReference>
<dbReference type="AlphaFoldDB" id="A0A086Y2Z7"/>
<evidence type="ECO:0000256" key="2">
    <source>
        <dbReference type="ARBA" id="ARBA00023125"/>
    </source>
</evidence>
<dbReference type="InterPro" id="IPR036388">
    <property type="entry name" value="WH-like_DNA-bd_sf"/>
</dbReference>
<dbReference type="InterPro" id="IPR036390">
    <property type="entry name" value="WH_DNA-bd_sf"/>
</dbReference>
<dbReference type="GO" id="GO:0003700">
    <property type="term" value="F:DNA-binding transcription factor activity"/>
    <property type="evidence" value="ECO:0007669"/>
    <property type="project" value="TreeGrafter"/>
</dbReference>
<dbReference type="InterPro" id="IPR029016">
    <property type="entry name" value="GAF-like_dom_sf"/>
</dbReference>
<accession>A0A086Y2Z7</accession>
<dbReference type="OrthoDB" id="9807558at2"/>
<keyword evidence="3" id="KW-0804">Transcription</keyword>
<reference evidence="4 5" key="1">
    <citation type="submission" date="2014-03" db="EMBL/GenBank/DDBJ databases">
        <title>Genome of Haematobacter massiliensis CCUG 47968.</title>
        <authorList>
            <person name="Wang D."/>
            <person name="Wang G."/>
        </authorList>
    </citation>
    <scope>NUCLEOTIDE SEQUENCE [LARGE SCALE GENOMIC DNA]</scope>
    <source>
        <strain evidence="4 5">CCUG 47968</strain>
    </source>
</reference>
<organism evidence="4 5">
    <name type="scientific">Haematobacter massiliensis</name>
    <dbReference type="NCBI Taxonomy" id="195105"/>
    <lineage>
        <taxon>Bacteria</taxon>
        <taxon>Pseudomonadati</taxon>
        <taxon>Pseudomonadota</taxon>
        <taxon>Alphaproteobacteria</taxon>
        <taxon>Rhodobacterales</taxon>
        <taxon>Paracoccaceae</taxon>
        <taxon>Haematobacter</taxon>
    </lineage>
</organism>
<name>A0A086Y2Z7_9RHOB</name>
<dbReference type="InterPro" id="IPR050707">
    <property type="entry name" value="HTH_MetabolicPath_Reg"/>
</dbReference>
<dbReference type="Gene3D" id="3.30.450.40">
    <property type="match status" value="1"/>
</dbReference>
<dbReference type="eggNOG" id="COG1414">
    <property type="taxonomic scope" value="Bacteria"/>
</dbReference>
<dbReference type="Pfam" id="PF09339">
    <property type="entry name" value="HTH_IclR"/>
    <property type="match status" value="1"/>
</dbReference>
<dbReference type="EMBL" id="JGYG01000007">
    <property type="protein sequence ID" value="KFI28647.1"/>
    <property type="molecule type" value="Genomic_DNA"/>
</dbReference>
<evidence type="ECO:0000256" key="3">
    <source>
        <dbReference type="ARBA" id="ARBA00023163"/>
    </source>
</evidence>
<protein>
    <submittedName>
        <fullName evidence="4">Transcriptional regulator</fullName>
    </submittedName>
</protein>
<dbReference type="SUPFAM" id="SSF55781">
    <property type="entry name" value="GAF domain-like"/>
    <property type="match status" value="1"/>
</dbReference>
<proteinExistence type="predicted"/>
<keyword evidence="2" id="KW-0238">DNA-binding</keyword>
<dbReference type="Pfam" id="PF01614">
    <property type="entry name" value="IclR_C"/>
    <property type="match status" value="1"/>
</dbReference>
<dbReference type="GO" id="GO:0003677">
    <property type="term" value="F:DNA binding"/>
    <property type="evidence" value="ECO:0007669"/>
    <property type="project" value="UniProtKB-KW"/>
</dbReference>
<dbReference type="PANTHER" id="PTHR30136">
    <property type="entry name" value="HELIX-TURN-HELIX TRANSCRIPTIONAL REGULATOR, ICLR FAMILY"/>
    <property type="match status" value="1"/>
</dbReference>
<dbReference type="SUPFAM" id="SSF46785">
    <property type="entry name" value="Winged helix' DNA-binding domain"/>
    <property type="match status" value="1"/>
</dbReference>
<keyword evidence="5" id="KW-1185">Reference proteome</keyword>
<gene>
    <name evidence="4" type="ORF">CN97_18040</name>
</gene>
<evidence type="ECO:0000313" key="5">
    <source>
        <dbReference type="Proteomes" id="UP000028826"/>
    </source>
</evidence>